<accession>A0ABV3S4E7</accession>
<reference evidence="3 4" key="1">
    <citation type="submission" date="2024-07" db="EMBL/GenBank/DDBJ databases">
        <authorList>
            <person name="Yun M."/>
        </authorList>
    </citation>
    <scope>NUCLEOTIDE SEQUENCE [LARGE SCALE GENOMIC DNA]</scope>
    <source>
        <strain evidence="3 4">MS01</strain>
    </source>
</reference>
<comment type="caution">
    <text evidence="3">The sequence shown here is derived from an EMBL/GenBank/DDBJ whole genome shotgun (WGS) entry which is preliminary data.</text>
</comment>
<sequence>MQISKRNLVKIVLIVSIILLIGVTIKQAQTTKSSQNDKTVSKSKSNSVAEKTYQNSNQNNDGNIGNKKYIRQVYTYLNGEYGLSASSIAGILGNWIQESGIDPIAVQGDWTYRSLKNAQNSTDDNKDIGFAQWSYKRRQNLVTFANQKYHGHWWEAMCQLEFMTQQDGSFVAILKNYALNDSGDVVKNAVDFNDDWEVSPDEKNKVETTRGKNAQLVYQYMQKNKMINSADRSKIQKLVYLGNVLPY</sequence>
<feature type="compositionally biased region" description="Low complexity" evidence="1">
    <location>
        <begin position="54"/>
        <end position="63"/>
    </location>
</feature>
<gene>
    <name evidence="3" type="ORF">AB3K24_08110</name>
</gene>
<name>A0ABV3S4E7_9LACO</name>
<evidence type="ECO:0000259" key="2">
    <source>
        <dbReference type="Pfam" id="PF18013"/>
    </source>
</evidence>
<dbReference type="Pfam" id="PF18013">
    <property type="entry name" value="Phage_lysozyme2"/>
    <property type="match status" value="1"/>
</dbReference>
<dbReference type="Proteomes" id="UP001556617">
    <property type="component" value="Unassembled WGS sequence"/>
</dbReference>
<feature type="compositionally biased region" description="Polar residues" evidence="1">
    <location>
        <begin position="32"/>
        <end position="53"/>
    </location>
</feature>
<evidence type="ECO:0000313" key="3">
    <source>
        <dbReference type="EMBL" id="MEX0381312.1"/>
    </source>
</evidence>
<dbReference type="InterPro" id="IPR041219">
    <property type="entry name" value="Phage_lysozyme2"/>
</dbReference>
<evidence type="ECO:0000313" key="4">
    <source>
        <dbReference type="Proteomes" id="UP001556617"/>
    </source>
</evidence>
<feature type="domain" description="Phage tail lysozyme" evidence="2">
    <location>
        <begin position="71"/>
        <end position="221"/>
    </location>
</feature>
<protein>
    <submittedName>
        <fullName evidence="3">Phage tail tip lysozyme</fullName>
    </submittedName>
</protein>
<dbReference type="Gene3D" id="1.10.530.10">
    <property type="match status" value="1"/>
</dbReference>
<dbReference type="RefSeq" id="WP_367974995.1">
    <property type="nucleotide sequence ID" value="NZ_JBFPEQ010000001.1"/>
</dbReference>
<dbReference type="EMBL" id="JBFPER010000001">
    <property type="protein sequence ID" value="MEX0381312.1"/>
    <property type="molecule type" value="Genomic_DNA"/>
</dbReference>
<proteinExistence type="predicted"/>
<organism evidence="3 4">
    <name type="scientific">Leuconostoc aquikimchii</name>
    <dbReference type="NCBI Taxonomy" id="3236804"/>
    <lineage>
        <taxon>Bacteria</taxon>
        <taxon>Bacillati</taxon>
        <taxon>Bacillota</taxon>
        <taxon>Bacilli</taxon>
        <taxon>Lactobacillales</taxon>
        <taxon>Lactobacillaceae</taxon>
        <taxon>Leuconostoc</taxon>
    </lineage>
</organism>
<keyword evidence="4" id="KW-1185">Reference proteome</keyword>
<feature type="region of interest" description="Disordered" evidence="1">
    <location>
        <begin position="32"/>
        <end position="63"/>
    </location>
</feature>
<evidence type="ECO:0000256" key="1">
    <source>
        <dbReference type="SAM" id="MobiDB-lite"/>
    </source>
</evidence>